<dbReference type="CDD" id="cd08440">
    <property type="entry name" value="PBP2_LTTR_like_4"/>
    <property type="match status" value="1"/>
</dbReference>
<evidence type="ECO:0000256" key="2">
    <source>
        <dbReference type="ARBA" id="ARBA00023015"/>
    </source>
</evidence>
<protein>
    <submittedName>
        <fullName evidence="7">LysR family transcriptional regulator</fullName>
    </submittedName>
</protein>
<evidence type="ECO:0000256" key="1">
    <source>
        <dbReference type="ARBA" id="ARBA00009437"/>
    </source>
</evidence>
<comment type="similarity">
    <text evidence="1">Belongs to the LysR transcriptional regulatory family.</text>
</comment>
<keyword evidence="2" id="KW-0805">Transcription regulation</keyword>
<keyword evidence="5" id="KW-0812">Transmembrane</keyword>
<dbReference type="InterPro" id="IPR050950">
    <property type="entry name" value="HTH-type_LysR_regulators"/>
</dbReference>
<gene>
    <name evidence="7" type="ORF">EBQ26_03830</name>
</gene>
<dbReference type="Pfam" id="PF03466">
    <property type="entry name" value="LysR_substrate"/>
    <property type="match status" value="1"/>
</dbReference>
<dbReference type="Gene3D" id="3.40.190.290">
    <property type="match status" value="1"/>
</dbReference>
<name>A0A3M6Q9K3_9BURK</name>
<evidence type="ECO:0000256" key="4">
    <source>
        <dbReference type="ARBA" id="ARBA00023163"/>
    </source>
</evidence>
<reference evidence="7 8" key="1">
    <citation type="submission" date="2018-10" db="EMBL/GenBank/DDBJ databases">
        <title>Comamonadaceae CDC group NO-1 genome sequencing and assembly.</title>
        <authorList>
            <person name="Bernier A.-M."/>
            <person name="Bernard K."/>
        </authorList>
    </citation>
    <scope>NUCLEOTIDE SEQUENCE [LARGE SCALE GENOMIC DNA]</scope>
    <source>
        <strain evidence="7 8">NML970147</strain>
    </source>
</reference>
<feature type="domain" description="HTH lysR-type" evidence="6">
    <location>
        <begin position="3"/>
        <end position="60"/>
    </location>
</feature>
<dbReference type="AlphaFoldDB" id="A0A3M6Q9K3"/>
<evidence type="ECO:0000256" key="5">
    <source>
        <dbReference type="SAM" id="Phobius"/>
    </source>
</evidence>
<dbReference type="Proteomes" id="UP000267521">
    <property type="component" value="Unassembled WGS sequence"/>
</dbReference>
<evidence type="ECO:0000313" key="8">
    <source>
        <dbReference type="Proteomes" id="UP000267521"/>
    </source>
</evidence>
<keyword evidence="5" id="KW-0472">Membrane</keyword>
<organism evidence="7 8">
    <name type="scientific">Allofranklinella schreckenbergeri</name>
    <dbReference type="NCBI Taxonomy" id="1076744"/>
    <lineage>
        <taxon>Bacteria</taxon>
        <taxon>Pseudomonadati</taxon>
        <taxon>Pseudomonadota</taxon>
        <taxon>Betaproteobacteria</taxon>
        <taxon>Burkholderiales</taxon>
        <taxon>Comamonadaceae</taxon>
        <taxon>Allofranklinella</taxon>
    </lineage>
</organism>
<evidence type="ECO:0000259" key="6">
    <source>
        <dbReference type="PROSITE" id="PS50931"/>
    </source>
</evidence>
<dbReference type="GO" id="GO:0003677">
    <property type="term" value="F:DNA binding"/>
    <property type="evidence" value="ECO:0007669"/>
    <property type="project" value="UniProtKB-KW"/>
</dbReference>
<dbReference type="PANTHER" id="PTHR30419:SF30">
    <property type="entry name" value="LYSR FAMILY TRANSCRIPTIONAL REGULATOR"/>
    <property type="match status" value="1"/>
</dbReference>
<dbReference type="SUPFAM" id="SSF46785">
    <property type="entry name" value="Winged helix' DNA-binding domain"/>
    <property type="match status" value="1"/>
</dbReference>
<sequence>MNITLRQLRAFIAVTQTGSFTQAAQKLFVTQSALSGLIKELELALGVRLFDRSTRQIQLSEVGRGIYPMIEQMLHDLDGVLNEVSNLKALKKGLVRIAAPQLMSCTLLPDLIASFRAQHPDVEIRLFDCAVESVTARVLAGEVDLGLGPEREPHADLDATPLFELPFHAVLPAGHPLAQRPVLRWDDLSEQPVITLQGQFTERLSIDLHAAIRRQDIHPAMTVTFMSTALSLVACGLGITLCMPYAASLVKLYNAEMRLLQEPQVLRRFHVFSRAGRSLSPAAEQFRSHLLAAIALRYPPQPSANEDGANQQGG</sequence>
<feature type="transmembrane region" description="Helical" evidence="5">
    <location>
        <begin position="223"/>
        <end position="247"/>
    </location>
</feature>
<accession>A0A3M6Q9K3</accession>
<dbReference type="SUPFAM" id="SSF53850">
    <property type="entry name" value="Periplasmic binding protein-like II"/>
    <property type="match status" value="1"/>
</dbReference>
<keyword evidence="4" id="KW-0804">Transcription</keyword>
<dbReference type="InterPro" id="IPR000847">
    <property type="entry name" value="LysR_HTH_N"/>
</dbReference>
<dbReference type="InterPro" id="IPR036388">
    <property type="entry name" value="WH-like_DNA-bd_sf"/>
</dbReference>
<dbReference type="PANTHER" id="PTHR30419">
    <property type="entry name" value="HTH-TYPE TRANSCRIPTIONAL REGULATOR YBHD"/>
    <property type="match status" value="1"/>
</dbReference>
<dbReference type="FunFam" id="1.10.10.10:FF:000001">
    <property type="entry name" value="LysR family transcriptional regulator"/>
    <property type="match status" value="1"/>
</dbReference>
<keyword evidence="5" id="KW-1133">Transmembrane helix</keyword>
<dbReference type="PROSITE" id="PS50931">
    <property type="entry name" value="HTH_LYSR"/>
    <property type="match status" value="1"/>
</dbReference>
<dbReference type="EMBL" id="RDQM01000004">
    <property type="protein sequence ID" value="RMW99504.1"/>
    <property type="molecule type" value="Genomic_DNA"/>
</dbReference>
<evidence type="ECO:0000256" key="3">
    <source>
        <dbReference type="ARBA" id="ARBA00023125"/>
    </source>
</evidence>
<comment type="caution">
    <text evidence="7">The sequence shown here is derived from an EMBL/GenBank/DDBJ whole genome shotgun (WGS) entry which is preliminary data.</text>
</comment>
<proteinExistence type="inferred from homology"/>
<dbReference type="GO" id="GO:0005829">
    <property type="term" value="C:cytosol"/>
    <property type="evidence" value="ECO:0007669"/>
    <property type="project" value="TreeGrafter"/>
</dbReference>
<dbReference type="GO" id="GO:0003700">
    <property type="term" value="F:DNA-binding transcription factor activity"/>
    <property type="evidence" value="ECO:0007669"/>
    <property type="project" value="InterPro"/>
</dbReference>
<evidence type="ECO:0000313" key="7">
    <source>
        <dbReference type="EMBL" id="RMW99504.1"/>
    </source>
</evidence>
<keyword evidence="3" id="KW-0238">DNA-binding</keyword>
<dbReference type="RefSeq" id="WP_122237717.1">
    <property type="nucleotide sequence ID" value="NZ_RDQM01000004.1"/>
</dbReference>
<dbReference type="InterPro" id="IPR005119">
    <property type="entry name" value="LysR_subst-bd"/>
</dbReference>
<dbReference type="PRINTS" id="PR00039">
    <property type="entry name" value="HTHLYSR"/>
</dbReference>
<dbReference type="Gene3D" id="1.10.10.10">
    <property type="entry name" value="Winged helix-like DNA-binding domain superfamily/Winged helix DNA-binding domain"/>
    <property type="match status" value="1"/>
</dbReference>
<dbReference type="InterPro" id="IPR036390">
    <property type="entry name" value="WH_DNA-bd_sf"/>
</dbReference>
<dbReference type="Pfam" id="PF00126">
    <property type="entry name" value="HTH_1"/>
    <property type="match status" value="1"/>
</dbReference>